<organism evidence="1 2">
    <name type="scientific">Rhabditophanes sp. KR3021</name>
    <dbReference type="NCBI Taxonomy" id="114890"/>
    <lineage>
        <taxon>Eukaryota</taxon>
        <taxon>Metazoa</taxon>
        <taxon>Ecdysozoa</taxon>
        <taxon>Nematoda</taxon>
        <taxon>Chromadorea</taxon>
        <taxon>Rhabditida</taxon>
        <taxon>Tylenchina</taxon>
        <taxon>Panagrolaimomorpha</taxon>
        <taxon>Strongyloidoidea</taxon>
        <taxon>Alloionematidae</taxon>
        <taxon>Rhabditophanes</taxon>
    </lineage>
</organism>
<evidence type="ECO:0000313" key="2">
    <source>
        <dbReference type="WBParaSite" id="RSKR_0001126100.1"/>
    </source>
</evidence>
<accession>A0AC35UFX3</accession>
<dbReference type="WBParaSite" id="RSKR_0001126100.1">
    <property type="protein sequence ID" value="RSKR_0001126100.1"/>
    <property type="gene ID" value="RSKR_0001126100"/>
</dbReference>
<name>A0AC35UFX3_9BILA</name>
<dbReference type="Proteomes" id="UP000095286">
    <property type="component" value="Unplaced"/>
</dbReference>
<reference evidence="2" key="1">
    <citation type="submission" date="2016-11" db="UniProtKB">
        <authorList>
            <consortium name="WormBaseParasite"/>
        </authorList>
    </citation>
    <scope>IDENTIFICATION</scope>
    <source>
        <strain evidence="2">KR3021</strain>
    </source>
</reference>
<protein>
    <submittedName>
        <fullName evidence="2">DNA-directed RNA polymerase III subunit RPC4</fullName>
    </submittedName>
</protein>
<proteinExistence type="predicted"/>
<sequence>MTGRGVQKPKAKPNLSLSGVTSTTESQADKDKKSDDKNKSGDKRNRDRRGRDGRGRGGGSRGGGPRGSNIQQTEGIFSAGVGDDLTSRSRSSRDIKVTGTEEILETTAINIEMGIEKDSSGNIRKRNVKRNKDGSSLPETYEEEWESDEEVDLDALEQLKFTSFLSDIPRMTNPPIVLPPSSKDAINGLLKDDDEDDEDDKLLESVFPDTKIPLQILNDSKYLSSVKASGYFKRLLKLSDQDFFTIQLPSTLRLIGEKAFLNENPSASDKHCLHSYTPDTEIGLLKFLKNGRVIMDIAGNRLDISAGITSGYDEKLIMIENTHEKETENTVKQELDISAMPKFFKDEDQVDNLHVISSINANVIAYHDLIHLCEKDDNEKQKYGTPTDIGLDKKVNFKFQSSLIKKIDDVLNNEIRVFDEE</sequence>
<evidence type="ECO:0000313" key="1">
    <source>
        <dbReference type="Proteomes" id="UP000095286"/>
    </source>
</evidence>